<accession>D0LXC7</accession>
<dbReference type="AlphaFoldDB" id="D0LXC7"/>
<feature type="chain" id="PRO_5003010665" description="Lipoprotein" evidence="1">
    <location>
        <begin position="21"/>
        <end position="253"/>
    </location>
</feature>
<keyword evidence="1" id="KW-0732">Signal</keyword>
<protein>
    <recommendedName>
        <fullName evidence="4">Lipoprotein</fullName>
    </recommendedName>
</protein>
<name>D0LXC7_HALO1</name>
<dbReference type="EMBL" id="CP001804">
    <property type="protein sequence ID" value="ACY16169.1"/>
    <property type="molecule type" value="Genomic_DNA"/>
</dbReference>
<evidence type="ECO:0000256" key="1">
    <source>
        <dbReference type="SAM" id="SignalP"/>
    </source>
</evidence>
<dbReference type="KEGG" id="hoh:Hoch_3668"/>
<organism evidence="2 3">
    <name type="scientific">Haliangium ochraceum (strain DSM 14365 / JCM 11303 / SMP-2)</name>
    <dbReference type="NCBI Taxonomy" id="502025"/>
    <lineage>
        <taxon>Bacteria</taxon>
        <taxon>Pseudomonadati</taxon>
        <taxon>Myxococcota</taxon>
        <taxon>Polyangia</taxon>
        <taxon>Haliangiales</taxon>
        <taxon>Kofleriaceae</taxon>
        <taxon>Haliangium</taxon>
    </lineage>
</organism>
<evidence type="ECO:0000313" key="2">
    <source>
        <dbReference type="EMBL" id="ACY16169.1"/>
    </source>
</evidence>
<reference evidence="2 3" key="1">
    <citation type="journal article" date="2010" name="Stand. Genomic Sci.">
        <title>Complete genome sequence of Haliangium ochraceum type strain (SMP-2).</title>
        <authorList>
            <consortium name="US DOE Joint Genome Institute (JGI-PGF)"/>
            <person name="Ivanova N."/>
            <person name="Daum C."/>
            <person name="Lang E."/>
            <person name="Abt B."/>
            <person name="Kopitz M."/>
            <person name="Saunders E."/>
            <person name="Lapidus A."/>
            <person name="Lucas S."/>
            <person name="Glavina Del Rio T."/>
            <person name="Nolan M."/>
            <person name="Tice H."/>
            <person name="Copeland A."/>
            <person name="Cheng J.F."/>
            <person name="Chen F."/>
            <person name="Bruce D."/>
            <person name="Goodwin L."/>
            <person name="Pitluck S."/>
            <person name="Mavromatis K."/>
            <person name="Pati A."/>
            <person name="Mikhailova N."/>
            <person name="Chen A."/>
            <person name="Palaniappan K."/>
            <person name="Land M."/>
            <person name="Hauser L."/>
            <person name="Chang Y.J."/>
            <person name="Jeffries C.D."/>
            <person name="Detter J.C."/>
            <person name="Brettin T."/>
            <person name="Rohde M."/>
            <person name="Goker M."/>
            <person name="Bristow J."/>
            <person name="Markowitz V."/>
            <person name="Eisen J.A."/>
            <person name="Hugenholtz P."/>
            <person name="Kyrpides N.C."/>
            <person name="Klenk H.P."/>
        </authorList>
    </citation>
    <scope>NUCLEOTIDE SEQUENCE [LARGE SCALE GENOMIC DNA]</scope>
    <source>
        <strain evidence="3">DSM 14365 / CIP 107738 / JCM 11303 / AJ 13395 / SMP-2</strain>
    </source>
</reference>
<dbReference type="RefSeq" id="WP_012828768.1">
    <property type="nucleotide sequence ID" value="NC_013440.1"/>
</dbReference>
<evidence type="ECO:0008006" key="4">
    <source>
        <dbReference type="Google" id="ProtNLM"/>
    </source>
</evidence>
<evidence type="ECO:0000313" key="3">
    <source>
        <dbReference type="Proteomes" id="UP000001880"/>
    </source>
</evidence>
<proteinExistence type="predicted"/>
<dbReference type="HOGENOM" id="CLU_1097403_0_0_7"/>
<dbReference type="PROSITE" id="PS51257">
    <property type="entry name" value="PROKAR_LIPOPROTEIN"/>
    <property type="match status" value="1"/>
</dbReference>
<gene>
    <name evidence="2" type="ordered locus">Hoch_3668</name>
</gene>
<feature type="signal peptide" evidence="1">
    <location>
        <begin position="1"/>
        <end position="20"/>
    </location>
</feature>
<keyword evidence="3" id="KW-1185">Reference proteome</keyword>
<dbReference type="Proteomes" id="UP000001880">
    <property type="component" value="Chromosome"/>
</dbReference>
<sequence length="253" mass="26328">MKRIFSTTLTLCSLSLLLGACGGDDELSNEDYDDIAVGVGSLVAVPGGEGGETGSLNDVLEASISAGTSAAEGASSVEIVVHAGVSYEYRLDCYDAAGALQDACGADTDSAEASVDWSGELDTPSYDASIMRVGDWSLSGLQSDTAVFSGTGSFDIETSFSAMYRDVERTLSLSYDASYDDITIDIASRRVTGGAIHYNIDGARYDERGARTKEIEFAVTADLSFTGDGEALLVLDGSRSYVVDLDTGAVAAE</sequence>